<feature type="domain" description="Flavin reductase like" evidence="3">
    <location>
        <begin position="2"/>
        <end position="145"/>
    </location>
</feature>
<dbReference type="EMBL" id="CP073720">
    <property type="protein sequence ID" value="UWP80025.1"/>
    <property type="molecule type" value="Genomic_DNA"/>
</dbReference>
<sequence length="147" mass="15464">MFGTFPSGVTALAAQLDGDPVGIAASSFTSVSLDPPLASVCVAASSTTWPILSRAPYLGVSVLGEAHEDACRQLAAKDGDRFAGLAWRVTGEGAILLEDASAWFVCRIEQCLVAGDHQIVVLGIHDYAGDPSIPPLVFHRGAFRRLR</sequence>
<dbReference type="InterPro" id="IPR012349">
    <property type="entry name" value="Split_barrel_FMN-bd"/>
</dbReference>
<protein>
    <submittedName>
        <fullName evidence="4">Flavin reductase family protein</fullName>
    </submittedName>
</protein>
<dbReference type="RefSeq" id="WP_259857783.1">
    <property type="nucleotide sequence ID" value="NZ_BAAAST010000064.1"/>
</dbReference>
<reference evidence="4" key="2">
    <citation type="submission" date="2022-09" db="EMBL/GenBank/DDBJ databases">
        <title>Biosynthetic gene clusters of Dactylosporangioum fulvum.</title>
        <authorList>
            <person name="Caradec T."/>
        </authorList>
    </citation>
    <scope>NUCLEOTIDE SEQUENCE</scope>
    <source>
        <strain evidence="4">NRRL B-16292</strain>
    </source>
</reference>
<reference evidence="4" key="1">
    <citation type="submission" date="2021-04" db="EMBL/GenBank/DDBJ databases">
        <authorList>
            <person name="Hartkoorn R.C."/>
            <person name="Beaudoing E."/>
            <person name="Hot D."/>
        </authorList>
    </citation>
    <scope>NUCLEOTIDE SEQUENCE</scope>
    <source>
        <strain evidence="4">NRRL B-16292</strain>
    </source>
</reference>
<name>A0ABY5VRW2_9ACTN</name>
<dbReference type="Proteomes" id="UP001059617">
    <property type="component" value="Chromosome"/>
</dbReference>
<dbReference type="InterPro" id="IPR050268">
    <property type="entry name" value="NADH-dep_flavin_reductase"/>
</dbReference>
<proteinExistence type="inferred from homology"/>
<dbReference type="SMART" id="SM00903">
    <property type="entry name" value="Flavin_Reduct"/>
    <property type="match status" value="1"/>
</dbReference>
<evidence type="ECO:0000256" key="2">
    <source>
        <dbReference type="ARBA" id="ARBA00023002"/>
    </source>
</evidence>
<accession>A0ABY5VRW2</accession>
<organism evidence="4 5">
    <name type="scientific">Dactylosporangium fulvum</name>
    <dbReference type="NCBI Taxonomy" id="53359"/>
    <lineage>
        <taxon>Bacteria</taxon>
        <taxon>Bacillati</taxon>
        <taxon>Actinomycetota</taxon>
        <taxon>Actinomycetes</taxon>
        <taxon>Micromonosporales</taxon>
        <taxon>Micromonosporaceae</taxon>
        <taxon>Dactylosporangium</taxon>
    </lineage>
</organism>
<dbReference type="SUPFAM" id="SSF50475">
    <property type="entry name" value="FMN-binding split barrel"/>
    <property type="match status" value="1"/>
</dbReference>
<keyword evidence="2" id="KW-0560">Oxidoreductase</keyword>
<dbReference type="InterPro" id="IPR002563">
    <property type="entry name" value="Flavin_Rdtase-like_dom"/>
</dbReference>
<evidence type="ECO:0000313" key="5">
    <source>
        <dbReference type="Proteomes" id="UP001059617"/>
    </source>
</evidence>
<evidence type="ECO:0000256" key="1">
    <source>
        <dbReference type="ARBA" id="ARBA00008898"/>
    </source>
</evidence>
<comment type="similarity">
    <text evidence="1">Belongs to the non-flavoprotein flavin reductase family.</text>
</comment>
<evidence type="ECO:0000259" key="3">
    <source>
        <dbReference type="SMART" id="SM00903"/>
    </source>
</evidence>
<keyword evidence="5" id="KW-1185">Reference proteome</keyword>
<dbReference type="PANTHER" id="PTHR30466">
    <property type="entry name" value="FLAVIN REDUCTASE"/>
    <property type="match status" value="1"/>
</dbReference>
<dbReference type="PANTHER" id="PTHR30466:SF11">
    <property type="entry name" value="FLAVIN-DEPENDENT MONOOXYGENASE, REDUCTASE SUBUNIT HSAB"/>
    <property type="match status" value="1"/>
</dbReference>
<gene>
    <name evidence="4" type="ORF">Dfulv_33340</name>
</gene>
<dbReference type="Pfam" id="PF01613">
    <property type="entry name" value="Flavin_Reduct"/>
    <property type="match status" value="1"/>
</dbReference>
<evidence type="ECO:0000313" key="4">
    <source>
        <dbReference type="EMBL" id="UWP80025.1"/>
    </source>
</evidence>
<dbReference type="Gene3D" id="2.30.110.10">
    <property type="entry name" value="Electron Transport, Fmn-binding Protein, Chain A"/>
    <property type="match status" value="1"/>
</dbReference>